<proteinExistence type="predicted"/>
<dbReference type="Pfam" id="PF11335">
    <property type="entry name" value="DUF3137"/>
    <property type="match status" value="1"/>
</dbReference>
<protein>
    <recommendedName>
        <fullName evidence="4">DUF3137 domain-containing protein</fullName>
    </recommendedName>
</protein>
<dbReference type="AlphaFoldDB" id="A0A1F5TNK9"/>
<dbReference type="EMBL" id="MFGO01000026">
    <property type="protein sequence ID" value="OGF40543.1"/>
    <property type="molecule type" value="Genomic_DNA"/>
</dbReference>
<organism evidence="2 3">
    <name type="scientific">Candidatus Falkowbacteria bacterium RIFOXYD2_FULL_34_120</name>
    <dbReference type="NCBI Taxonomy" id="1798007"/>
    <lineage>
        <taxon>Bacteria</taxon>
        <taxon>Candidatus Falkowiibacteriota</taxon>
    </lineage>
</organism>
<sequence>MSHNKNLDVLLGNLRGLAESAEKEDHFKPVFDKLREFISNSGPIKYNHGGKWMTSGVFFVIGAIYTWLFFTSYELQRQLDWIGFVLLAVFWVVTCIPLFMIAGKNGEISGISNLIFEKDILFDNKLEFVNISDKEKSLYQQFKQAFGEFRGRGDEQRKITRLVRGRHVGKEVQFDYEYYVFHYVEVYYVPVTRKVGNSTITTMERRTRTCYRYGLNTDFDHKKGVAVVSGGGSYKYPHEWTTESQKFNKTFSVYTQDQMVAAKFLPPTVVLAFEEIDSYFSGLNLEVNKDGRMNIGFSNSDVLELERQHSIADPDAFKKEIESFLELPKLNMLLEFIETLHKYNDSNF</sequence>
<feature type="transmembrane region" description="Helical" evidence="1">
    <location>
        <begin position="52"/>
        <end position="70"/>
    </location>
</feature>
<feature type="transmembrane region" description="Helical" evidence="1">
    <location>
        <begin position="82"/>
        <end position="102"/>
    </location>
</feature>
<keyword evidence="1" id="KW-1133">Transmembrane helix</keyword>
<evidence type="ECO:0000313" key="3">
    <source>
        <dbReference type="Proteomes" id="UP000177579"/>
    </source>
</evidence>
<keyword evidence="1" id="KW-0812">Transmembrane</keyword>
<keyword evidence="1" id="KW-0472">Membrane</keyword>
<evidence type="ECO:0008006" key="4">
    <source>
        <dbReference type="Google" id="ProtNLM"/>
    </source>
</evidence>
<evidence type="ECO:0000256" key="1">
    <source>
        <dbReference type="SAM" id="Phobius"/>
    </source>
</evidence>
<evidence type="ECO:0000313" key="2">
    <source>
        <dbReference type="EMBL" id="OGF40543.1"/>
    </source>
</evidence>
<dbReference type="Proteomes" id="UP000177579">
    <property type="component" value="Unassembled WGS sequence"/>
</dbReference>
<comment type="caution">
    <text evidence="2">The sequence shown here is derived from an EMBL/GenBank/DDBJ whole genome shotgun (WGS) entry which is preliminary data.</text>
</comment>
<reference evidence="2 3" key="1">
    <citation type="journal article" date="2016" name="Nat. Commun.">
        <title>Thousands of microbial genomes shed light on interconnected biogeochemical processes in an aquifer system.</title>
        <authorList>
            <person name="Anantharaman K."/>
            <person name="Brown C.T."/>
            <person name="Hug L.A."/>
            <person name="Sharon I."/>
            <person name="Castelle C.J."/>
            <person name="Probst A.J."/>
            <person name="Thomas B.C."/>
            <person name="Singh A."/>
            <person name="Wilkins M.J."/>
            <person name="Karaoz U."/>
            <person name="Brodie E.L."/>
            <person name="Williams K.H."/>
            <person name="Hubbard S.S."/>
            <person name="Banfield J.F."/>
        </authorList>
    </citation>
    <scope>NUCLEOTIDE SEQUENCE [LARGE SCALE GENOMIC DNA]</scope>
</reference>
<accession>A0A1F5TNK9</accession>
<name>A0A1F5TNK9_9BACT</name>
<gene>
    <name evidence="2" type="ORF">A2531_04525</name>
</gene>
<dbReference type="InterPro" id="IPR021484">
    <property type="entry name" value="DUF3137"/>
</dbReference>